<dbReference type="Gene3D" id="2.40.10.10">
    <property type="entry name" value="Trypsin-like serine proteases"/>
    <property type="match status" value="2"/>
</dbReference>
<dbReference type="Pfam" id="PF02674">
    <property type="entry name" value="Colicin_V"/>
    <property type="match status" value="1"/>
</dbReference>
<dbReference type="Pfam" id="PF13365">
    <property type="entry name" value="Trypsin_2"/>
    <property type="match status" value="1"/>
</dbReference>
<dbReference type="EMBL" id="VKAC01000001">
    <property type="protein sequence ID" value="TXR58170.1"/>
    <property type="molecule type" value="Genomic_DNA"/>
</dbReference>
<protein>
    <submittedName>
        <fullName evidence="7">MarP family serine protease</fullName>
    </submittedName>
</protein>
<organism evidence="7 8">
    <name type="scientific">Quadrisphaera setariae</name>
    <dbReference type="NCBI Taxonomy" id="2593304"/>
    <lineage>
        <taxon>Bacteria</taxon>
        <taxon>Bacillati</taxon>
        <taxon>Actinomycetota</taxon>
        <taxon>Actinomycetes</taxon>
        <taxon>Kineosporiales</taxon>
        <taxon>Kineosporiaceae</taxon>
        <taxon>Quadrisphaera</taxon>
    </lineage>
</organism>
<keyword evidence="3 6" id="KW-1133">Transmembrane helix</keyword>
<keyword evidence="8" id="KW-1185">Reference proteome</keyword>
<evidence type="ECO:0000256" key="5">
    <source>
        <dbReference type="SAM" id="MobiDB-lite"/>
    </source>
</evidence>
<dbReference type="InterPro" id="IPR003825">
    <property type="entry name" value="Colicin-V_CvpA"/>
</dbReference>
<dbReference type="PANTHER" id="PTHR43019">
    <property type="entry name" value="SERINE ENDOPROTEASE DEGS"/>
    <property type="match status" value="1"/>
</dbReference>
<dbReference type="GO" id="GO:0009403">
    <property type="term" value="P:toxin biosynthetic process"/>
    <property type="evidence" value="ECO:0007669"/>
    <property type="project" value="InterPro"/>
</dbReference>
<dbReference type="Proteomes" id="UP000321234">
    <property type="component" value="Unassembled WGS sequence"/>
</dbReference>
<comment type="subcellular location">
    <subcellularLocation>
        <location evidence="1">Membrane</location>
        <topology evidence="1">Multi-pass membrane protein</topology>
    </subcellularLocation>
</comment>
<dbReference type="InterPro" id="IPR001940">
    <property type="entry name" value="Peptidase_S1C"/>
</dbReference>
<reference evidence="7 8" key="1">
    <citation type="submission" date="2019-07" db="EMBL/GenBank/DDBJ databases">
        <title>Quadrisphaera sp. strain DD2A genome sequencing and assembly.</title>
        <authorList>
            <person name="Kim I."/>
        </authorList>
    </citation>
    <scope>NUCLEOTIDE SEQUENCE [LARGE SCALE GENOMIC DNA]</scope>
    <source>
        <strain evidence="7 8">DD2A</strain>
    </source>
</reference>
<evidence type="ECO:0000256" key="3">
    <source>
        <dbReference type="ARBA" id="ARBA00022989"/>
    </source>
</evidence>
<dbReference type="GO" id="GO:0016020">
    <property type="term" value="C:membrane"/>
    <property type="evidence" value="ECO:0007669"/>
    <property type="project" value="UniProtKB-SubCell"/>
</dbReference>
<proteinExistence type="predicted"/>
<dbReference type="InterPro" id="IPR009003">
    <property type="entry name" value="Peptidase_S1_PA"/>
</dbReference>
<comment type="caution">
    <text evidence="7">The sequence shown here is derived from an EMBL/GenBank/DDBJ whole genome shotgun (WGS) entry which is preliminary data.</text>
</comment>
<dbReference type="RefSeq" id="WP_147924779.1">
    <property type="nucleotide sequence ID" value="NZ_VKAC01000001.1"/>
</dbReference>
<accession>A0A5C8ZMZ5</accession>
<feature type="transmembrane region" description="Helical" evidence="6">
    <location>
        <begin position="6"/>
        <end position="27"/>
    </location>
</feature>
<keyword evidence="7" id="KW-0645">Protease</keyword>
<evidence type="ECO:0000313" key="7">
    <source>
        <dbReference type="EMBL" id="TXR58170.1"/>
    </source>
</evidence>
<dbReference type="PANTHER" id="PTHR43019:SF23">
    <property type="entry name" value="PROTEASE DO-LIKE 5, CHLOROPLASTIC"/>
    <property type="match status" value="1"/>
</dbReference>
<name>A0A5C8ZMZ5_9ACTN</name>
<dbReference type="GO" id="GO:0004252">
    <property type="term" value="F:serine-type endopeptidase activity"/>
    <property type="evidence" value="ECO:0007669"/>
    <property type="project" value="InterPro"/>
</dbReference>
<evidence type="ECO:0000256" key="4">
    <source>
        <dbReference type="ARBA" id="ARBA00023136"/>
    </source>
</evidence>
<feature type="region of interest" description="Disordered" evidence="5">
    <location>
        <begin position="406"/>
        <end position="429"/>
    </location>
</feature>
<gene>
    <name evidence="7" type="ORF">FMM08_03030</name>
</gene>
<dbReference type="GO" id="GO:0006508">
    <property type="term" value="P:proteolysis"/>
    <property type="evidence" value="ECO:0007669"/>
    <property type="project" value="UniProtKB-KW"/>
</dbReference>
<evidence type="ECO:0000313" key="8">
    <source>
        <dbReference type="Proteomes" id="UP000321234"/>
    </source>
</evidence>
<sequence>MTAAPPAQVLLDVAVAVLVVAVVLLGARAGWRTGASRSVLSLAGLVAGAVVGLALSTWLVGEHLSALVHLLLVAVCVLGGALVGSALGGAVGDLLGRGLARLHLGLLDRTAGAGVRAVVALVVCSVLAGLVLAFAPPSSAVARSGVVSGLAGVVPQARSLSGVVPPARSVVDDVRTALPSGAGDDLLALVPAPASAAADAPGESVLRSVAGRAASSVVEVQAPSCTPGRTSQGTGFYAEASSGQRFVVTNAHVVGSATRVTVEGQHGSEAARVVVDDPAADIAVLAVDGKTGPALTLASGNAANGTPAVVLGHPEGGPLTATGAVVLQRLPVVEGTDDGAGAAGLVPGMREAFRLAADVRHGNSGSPLLDTSGTVIGVVNAVGLTGDGTGYALTLPSVRADLEAAASDGASATTTTTTTTTTSGATGGC</sequence>
<feature type="transmembrane region" description="Helical" evidence="6">
    <location>
        <begin position="39"/>
        <end position="60"/>
    </location>
</feature>
<keyword evidence="4 6" id="KW-0472">Membrane</keyword>
<feature type="transmembrane region" description="Helical" evidence="6">
    <location>
        <begin position="66"/>
        <end position="92"/>
    </location>
</feature>
<dbReference type="SUPFAM" id="SSF50494">
    <property type="entry name" value="Trypsin-like serine proteases"/>
    <property type="match status" value="1"/>
</dbReference>
<dbReference type="AlphaFoldDB" id="A0A5C8ZMZ5"/>
<dbReference type="InterPro" id="IPR043504">
    <property type="entry name" value="Peptidase_S1_PA_chymotrypsin"/>
</dbReference>
<feature type="transmembrane region" description="Helical" evidence="6">
    <location>
        <begin position="113"/>
        <end position="135"/>
    </location>
</feature>
<dbReference type="PRINTS" id="PR00834">
    <property type="entry name" value="PROTEASES2C"/>
</dbReference>
<evidence type="ECO:0000256" key="2">
    <source>
        <dbReference type="ARBA" id="ARBA00022692"/>
    </source>
</evidence>
<evidence type="ECO:0000256" key="6">
    <source>
        <dbReference type="SAM" id="Phobius"/>
    </source>
</evidence>
<evidence type="ECO:0000256" key="1">
    <source>
        <dbReference type="ARBA" id="ARBA00004141"/>
    </source>
</evidence>
<keyword evidence="2 6" id="KW-0812">Transmembrane</keyword>
<keyword evidence="7" id="KW-0378">Hydrolase</keyword>
<dbReference type="OrthoDB" id="9766361at2"/>